<proteinExistence type="predicted"/>
<name>A0A4Y1RCL4_PRUDU</name>
<dbReference type="EMBL" id="AP019300">
    <property type="protein sequence ID" value="BBH01970.1"/>
    <property type="molecule type" value="Genomic_DNA"/>
</dbReference>
<gene>
    <name evidence="2" type="ORF">Prudu_012396</name>
</gene>
<feature type="region of interest" description="Disordered" evidence="1">
    <location>
        <begin position="1"/>
        <end position="24"/>
    </location>
</feature>
<dbReference type="AlphaFoldDB" id="A0A4Y1RCL4"/>
<evidence type="ECO:0000313" key="2">
    <source>
        <dbReference type="EMBL" id="BBH01970.1"/>
    </source>
</evidence>
<organism evidence="2">
    <name type="scientific">Prunus dulcis</name>
    <name type="common">Almond</name>
    <name type="synonym">Amygdalus dulcis</name>
    <dbReference type="NCBI Taxonomy" id="3755"/>
    <lineage>
        <taxon>Eukaryota</taxon>
        <taxon>Viridiplantae</taxon>
        <taxon>Streptophyta</taxon>
        <taxon>Embryophyta</taxon>
        <taxon>Tracheophyta</taxon>
        <taxon>Spermatophyta</taxon>
        <taxon>Magnoliopsida</taxon>
        <taxon>eudicotyledons</taxon>
        <taxon>Gunneridae</taxon>
        <taxon>Pentapetalae</taxon>
        <taxon>rosids</taxon>
        <taxon>fabids</taxon>
        <taxon>Rosales</taxon>
        <taxon>Rosaceae</taxon>
        <taxon>Amygdaloideae</taxon>
        <taxon>Amygdaleae</taxon>
        <taxon>Prunus</taxon>
    </lineage>
</organism>
<protein>
    <submittedName>
        <fullName evidence="2">Uncharacterized protein</fullName>
    </submittedName>
</protein>
<sequence>MMTANHSSHPRSHRSGAHQFRSHEEDVLNVQGHYAASKWEKNCRRHLGDHNFPPFDKYFILHHGIVL</sequence>
<accession>A0A4Y1RCL4</accession>
<evidence type="ECO:0000256" key="1">
    <source>
        <dbReference type="SAM" id="MobiDB-lite"/>
    </source>
</evidence>
<reference evidence="2" key="1">
    <citation type="journal article" date="2019" name="Science">
        <title>Mutation of a bHLH transcription factor allowed almond domestication.</title>
        <authorList>
            <person name="Sanchez-Perez R."/>
            <person name="Pavan S."/>
            <person name="Mazzeo R."/>
            <person name="Moldovan C."/>
            <person name="Aiese Cigliano R."/>
            <person name="Del Cueto J."/>
            <person name="Ricciardi F."/>
            <person name="Lotti C."/>
            <person name="Ricciardi L."/>
            <person name="Dicenta F."/>
            <person name="Lopez-Marques R.L."/>
            <person name="Lindberg Moller B."/>
        </authorList>
    </citation>
    <scope>NUCLEOTIDE SEQUENCE</scope>
</reference>